<name>A0ACA9KV18_9GLOM</name>
<evidence type="ECO:0000313" key="1">
    <source>
        <dbReference type="EMBL" id="CAG8492760.1"/>
    </source>
</evidence>
<protein>
    <submittedName>
        <fullName evidence="1">13932_t:CDS:1</fullName>
    </submittedName>
</protein>
<gene>
    <name evidence="1" type="ORF">DHETER_LOCUS2632</name>
</gene>
<keyword evidence="2" id="KW-1185">Reference proteome</keyword>
<accession>A0ACA9KV18</accession>
<proteinExistence type="predicted"/>
<reference evidence="1" key="1">
    <citation type="submission" date="2021-06" db="EMBL/GenBank/DDBJ databases">
        <authorList>
            <person name="Kallberg Y."/>
            <person name="Tangrot J."/>
            <person name="Rosling A."/>
        </authorList>
    </citation>
    <scope>NUCLEOTIDE SEQUENCE</scope>
    <source>
        <strain evidence="1">IL203A</strain>
    </source>
</reference>
<comment type="caution">
    <text evidence="1">The sequence shown here is derived from an EMBL/GenBank/DDBJ whole genome shotgun (WGS) entry which is preliminary data.</text>
</comment>
<evidence type="ECO:0000313" key="2">
    <source>
        <dbReference type="Proteomes" id="UP000789702"/>
    </source>
</evidence>
<organism evidence="1 2">
    <name type="scientific">Dentiscutata heterogama</name>
    <dbReference type="NCBI Taxonomy" id="1316150"/>
    <lineage>
        <taxon>Eukaryota</taxon>
        <taxon>Fungi</taxon>
        <taxon>Fungi incertae sedis</taxon>
        <taxon>Mucoromycota</taxon>
        <taxon>Glomeromycotina</taxon>
        <taxon>Glomeromycetes</taxon>
        <taxon>Diversisporales</taxon>
        <taxon>Gigasporaceae</taxon>
        <taxon>Dentiscutata</taxon>
    </lineage>
</organism>
<dbReference type="Proteomes" id="UP000789702">
    <property type="component" value="Unassembled WGS sequence"/>
</dbReference>
<sequence>MTTPAVPILKNLYTHRTATTERPCFVCNKYTNAVLTTDNGLDWFYTCTSHLDDRGFATAFPEPEKIPPTPPKSKEKKDPTKKEKNEDKTAKNEKDSKDSTKTKDEKDEKNKDEKDTDGKNKDEKNKVEKSKDKKETDKEQPPPIPSPPKPKQYILHRDIFYLRESNLNKKRREKKVQNLLEQLPSVPKTSLQ</sequence>
<dbReference type="EMBL" id="CAJVPU010001978">
    <property type="protein sequence ID" value="CAG8492760.1"/>
    <property type="molecule type" value="Genomic_DNA"/>
</dbReference>